<keyword evidence="2" id="KW-1185">Reference proteome</keyword>
<reference evidence="1 2" key="1">
    <citation type="journal article" date="2018" name="Front. Microbiol.">
        <title>Genome-Wide Analysis of Corynespora cassiicola Leaf Fall Disease Putative Effectors.</title>
        <authorList>
            <person name="Lopez D."/>
            <person name="Ribeiro S."/>
            <person name="Label P."/>
            <person name="Fumanal B."/>
            <person name="Venisse J.S."/>
            <person name="Kohler A."/>
            <person name="de Oliveira R.R."/>
            <person name="Labutti K."/>
            <person name="Lipzen A."/>
            <person name="Lail K."/>
            <person name="Bauer D."/>
            <person name="Ohm R.A."/>
            <person name="Barry K.W."/>
            <person name="Spatafora J."/>
            <person name="Grigoriev I.V."/>
            <person name="Martin F.M."/>
            <person name="Pujade-Renaud V."/>
        </authorList>
    </citation>
    <scope>NUCLEOTIDE SEQUENCE [LARGE SCALE GENOMIC DNA]</scope>
    <source>
        <strain evidence="1 2">Philippines</strain>
    </source>
</reference>
<gene>
    <name evidence="1" type="ORF">BS50DRAFT_639921</name>
</gene>
<dbReference type="OrthoDB" id="3491794at2759"/>
<name>A0A2T2N4X3_CORCC</name>
<sequence length="408" mass="46363">MLFDGNTAESALRQCFQQIFEKGTPEELRQLLPQYKLSRVQQRPDDCPKYSYFESKGVPLPKIRKLIIATTALEKSEKISDVDYETLWLSKGAAFITNDSKHVGDKGAYKRLRCLFRGYETLEKGASLAACALRLGLLFLTHEIDQLASLVSKEELKSKPNTKRKTLAIDKITTKLELDRNKVREHVKRASTYLEMAEEGGVGCLLMMGECSSNWESLSSEHIVFICQFLKEKLPEVRQRAQELGFVAVKSVINGLLTYGWTHQELSKGNSRLMKIVFQYIDRQQLELGEVLQNNEPRRKRPRLLPTDEALAMPDMEPAAMSSDLVLNPQLEQLPTNSPQELVPNVATPIADELNISQERNADEILAIDNELGASVILQDPVDKRRHTQLSAYLEETEIDIDSWVNWE</sequence>
<protein>
    <submittedName>
        <fullName evidence="1">Uncharacterized protein</fullName>
    </submittedName>
</protein>
<accession>A0A2T2N4X3</accession>
<evidence type="ECO:0000313" key="2">
    <source>
        <dbReference type="Proteomes" id="UP000240883"/>
    </source>
</evidence>
<dbReference type="AlphaFoldDB" id="A0A2T2N4X3"/>
<dbReference type="Proteomes" id="UP000240883">
    <property type="component" value="Unassembled WGS sequence"/>
</dbReference>
<dbReference type="EMBL" id="KZ678148">
    <property type="protein sequence ID" value="PSN60495.1"/>
    <property type="molecule type" value="Genomic_DNA"/>
</dbReference>
<dbReference type="STRING" id="1448308.A0A2T2N4X3"/>
<organism evidence="1 2">
    <name type="scientific">Corynespora cassiicola Philippines</name>
    <dbReference type="NCBI Taxonomy" id="1448308"/>
    <lineage>
        <taxon>Eukaryota</taxon>
        <taxon>Fungi</taxon>
        <taxon>Dikarya</taxon>
        <taxon>Ascomycota</taxon>
        <taxon>Pezizomycotina</taxon>
        <taxon>Dothideomycetes</taxon>
        <taxon>Pleosporomycetidae</taxon>
        <taxon>Pleosporales</taxon>
        <taxon>Corynesporascaceae</taxon>
        <taxon>Corynespora</taxon>
    </lineage>
</organism>
<evidence type="ECO:0000313" key="1">
    <source>
        <dbReference type="EMBL" id="PSN60495.1"/>
    </source>
</evidence>
<proteinExistence type="predicted"/>